<dbReference type="SUPFAM" id="SSF51735">
    <property type="entry name" value="NAD(P)-binding Rossmann-fold domains"/>
    <property type="match status" value="1"/>
</dbReference>
<keyword evidence="3" id="KW-1185">Reference proteome</keyword>
<dbReference type="Proteomes" id="UP001216139">
    <property type="component" value="Chromosome"/>
</dbReference>
<dbReference type="Pfam" id="PF00107">
    <property type="entry name" value="ADH_zinc_N"/>
    <property type="match status" value="1"/>
</dbReference>
<organism evidence="2 3">
    <name type="scientific">Mucilaginibacter jinjuensis</name>
    <dbReference type="NCBI Taxonomy" id="1176721"/>
    <lineage>
        <taxon>Bacteria</taxon>
        <taxon>Pseudomonadati</taxon>
        <taxon>Bacteroidota</taxon>
        <taxon>Sphingobacteriia</taxon>
        <taxon>Sphingobacteriales</taxon>
        <taxon>Sphingobacteriaceae</taxon>
        <taxon>Mucilaginibacter</taxon>
    </lineage>
</organism>
<name>A0ABY7T6M9_9SPHI</name>
<dbReference type="InterPro" id="IPR013149">
    <property type="entry name" value="ADH-like_C"/>
</dbReference>
<dbReference type="Gene3D" id="3.40.50.720">
    <property type="entry name" value="NAD(P)-binding Rossmann-like Domain"/>
    <property type="match status" value="1"/>
</dbReference>
<dbReference type="RefSeq" id="WP_273629960.1">
    <property type="nucleotide sequence ID" value="NZ_CP117167.1"/>
</dbReference>
<evidence type="ECO:0000259" key="1">
    <source>
        <dbReference type="SMART" id="SM00829"/>
    </source>
</evidence>
<dbReference type="Gene3D" id="3.90.180.10">
    <property type="entry name" value="Medium-chain alcohol dehydrogenases, catalytic domain"/>
    <property type="match status" value="1"/>
</dbReference>
<dbReference type="InterPro" id="IPR020843">
    <property type="entry name" value="ER"/>
</dbReference>
<dbReference type="SMART" id="SM00829">
    <property type="entry name" value="PKS_ER"/>
    <property type="match status" value="1"/>
</dbReference>
<sequence length="323" mass="34486">MKAAVIYQKGELPQYVDFAEPTIQNDDEVLVSVKAVAIKHFDKGRANGSHYSSDAPQQSGRVIGGDGVCLLDDDTRVYGMGVSGMLAEKATIYKSRIVPIPATLDDATAAALPNAVIGSAMGFKFKADIQPGDVVLINGATGFTGRVAVQIAKHYGAGKVIVTGRNQQSLDDLLTLGADEAISVLQDDEAFKAQINAIHTQTPIDVIMDYLWGHTAEMILACIKGDGSFTNRIRYVSVGAMAGDSIQLSAANLRSVDLQLSGSGLGAWSKKQVGQFFTEILPEMFELAAKGKLQVETINVKLEDIAELWDLDVDGGKRLVVTI</sequence>
<dbReference type="PANTHER" id="PTHR43677">
    <property type="entry name" value="SHORT-CHAIN DEHYDROGENASE/REDUCTASE"/>
    <property type="match status" value="1"/>
</dbReference>
<reference evidence="2 3" key="1">
    <citation type="submission" date="2023-02" db="EMBL/GenBank/DDBJ databases">
        <title>Genome sequence of Mucilaginibacter jinjuensis strain KACC 16571.</title>
        <authorList>
            <person name="Kim S."/>
            <person name="Heo J."/>
            <person name="Kwon S.-W."/>
        </authorList>
    </citation>
    <scope>NUCLEOTIDE SEQUENCE [LARGE SCALE GENOMIC DNA]</scope>
    <source>
        <strain evidence="2 3">KACC 16571</strain>
    </source>
</reference>
<dbReference type="InterPro" id="IPR036291">
    <property type="entry name" value="NAD(P)-bd_dom_sf"/>
</dbReference>
<evidence type="ECO:0000313" key="2">
    <source>
        <dbReference type="EMBL" id="WCT11770.1"/>
    </source>
</evidence>
<proteinExistence type="predicted"/>
<dbReference type="PANTHER" id="PTHR43677:SF11">
    <property type="entry name" value="ZINC-CONTAINING ALCOHOL DEHYDROGENASE"/>
    <property type="match status" value="1"/>
</dbReference>
<dbReference type="EMBL" id="CP117167">
    <property type="protein sequence ID" value="WCT11770.1"/>
    <property type="molecule type" value="Genomic_DNA"/>
</dbReference>
<evidence type="ECO:0000313" key="3">
    <source>
        <dbReference type="Proteomes" id="UP001216139"/>
    </source>
</evidence>
<dbReference type="InterPro" id="IPR051397">
    <property type="entry name" value="Zn-ADH-like_protein"/>
</dbReference>
<feature type="domain" description="Enoyl reductase (ER)" evidence="1">
    <location>
        <begin position="10"/>
        <end position="321"/>
    </location>
</feature>
<protein>
    <submittedName>
        <fullName evidence="2">Zinc-binding alcohol dehydrogenase family protein</fullName>
    </submittedName>
</protein>
<dbReference type="SUPFAM" id="SSF50129">
    <property type="entry name" value="GroES-like"/>
    <property type="match status" value="1"/>
</dbReference>
<dbReference type="InterPro" id="IPR011032">
    <property type="entry name" value="GroES-like_sf"/>
</dbReference>
<gene>
    <name evidence="2" type="ORF">PQO05_23860</name>
</gene>
<accession>A0ABY7T6M9</accession>